<protein>
    <recommendedName>
        <fullName evidence="1">Heterokaryon incompatibility domain-containing protein</fullName>
    </recommendedName>
</protein>
<dbReference type="EMBL" id="KI912110">
    <property type="protein sequence ID" value="ETS85904.1"/>
    <property type="molecule type" value="Genomic_DNA"/>
</dbReference>
<dbReference type="GeneID" id="19268942"/>
<dbReference type="Proteomes" id="UP000030651">
    <property type="component" value="Unassembled WGS sequence"/>
</dbReference>
<accession>W3XIR8</accession>
<dbReference type="RefSeq" id="XP_007830701.1">
    <property type="nucleotide sequence ID" value="XM_007832510.1"/>
</dbReference>
<evidence type="ECO:0000313" key="3">
    <source>
        <dbReference type="Proteomes" id="UP000030651"/>
    </source>
</evidence>
<dbReference type="AlphaFoldDB" id="W3XIR8"/>
<dbReference type="KEGG" id="pfy:PFICI_03929"/>
<dbReference type="PANTHER" id="PTHR24148:SF73">
    <property type="entry name" value="HET DOMAIN PROTEIN (AFU_ORTHOLOGUE AFUA_8G01020)"/>
    <property type="match status" value="1"/>
</dbReference>
<dbReference type="InParanoid" id="W3XIR8"/>
<gene>
    <name evidence="2" type="ORF">PFICI_03929</name>
</gene>
<dbReference type="InterPro" id="IPR010730">
    <property type="entry name" value="HET"/>
</dbReference>
<proteinExistence type="predicted"/>
<dbReference type="InterPro" id="IPR052895">
    <property type="entry name" value="HetReg/Transcr_Mod"/>
</dbReference>
<sequence>MASIPFQYTPLDKGKTEIRLLEIIPQVDSSLKYSLTTSNLKTSPPYIALSYTWGNDEPSHTIVVNGRVFKVRDNLSYVLPHLAKLRRNGEQSGFRRDEQYFWIDAICIDQQDTKERNHQVAIMADIFNSASLTIAWLGPEDEHFRTLTTVNLGDLQKSRDSRESHANLQRRLLAELQELQNHGEDGLSHPLDSPTPYDAAFDQDFNEDEEQLWHQVKSCMEKIACMEYFTRMWIIQEILLSRELWVMCGNSICTWRALEECWLHCFGIGDPRYRDLAFKVSKFMDRVLEEVRNPTDPLHSVMASRFLRNERSFRLDVLVHLYHDRRCKDPLD</sequence>
<keyword evidence="3" id="KW-1185">Reference proteome</keyword>
<dbReference type="HOGENOM" id="CLU_004184_3_2_1"/>
<dbReference type="OMA" id="RDSAFRY"/>
<evidence type="ECO:0000313" key="2">
    <source>
        <dbReference type="EMBL" id="ETS85904.1"/>
    </source>
</evidence>
<feature type="domain" description="Heterokaryon incompatibility" evidence="1">
    <location>
        <begin position="46"/>
        <end position="237"/>
    </location>
</feature>
<dbReference type="OrthoDB" id="2157530at2759"/>
<dbReference type="eggNOG" id="ENOG502SUZ5">
    <property type="taxonomic scope" value="Eukaryota"/>
</dbReference>
<dbReference type="Pfam" id="PF06985">
    <property type="entry name" value="HET"/>
    <property type="match status" value="1"/>
</dbReference>
<reference evidence="3" key="1">
    <citation type="journal article" date="2015" name="BMC Genomics">
        <title>Genomic and transcriptomic analysis of the endophytic fungus Pestalotiopsis fici reveals its lifestyle and high potential for synthesis of natural products.</title>
        <authorList>
            <person name="Wang X."/>
            <person name="Zhang X."/>
            <person name="Liu L."/>
            <person name="Xiang M."/>
            <person name="Wang W."/>
            <person name="Sun X."/>
            <person name="Che Y."/>
            <person name="Guo L."/>
            <person name="Liu G."/>
            <person name="Guo L."/>
            <person name="Wang C."/>
            <person name="Yin W.B."/>
            <person name="Stadler M."/>
            <person name="Zhang X."/>
            <person name="Liu X."/>
        </authorList>
    </citation>
    <scope>NUCLEOTIDE SEQUENCE [LARGE SCALE GENOMIC DNA]</scope>
    <source>
        <strain evidence="3">W106-1 / CGMCC3.15140</strain>
    </source>
</reference>
<name>W3XIR8_PESFW</name>
<dbReference type="STRING" id="1229662.W3XIR8"/>
<evidence type="ECO:0000259" key="1">
    <source>
        <dbReference type="Pfam" id="PF06985"/>
    </source>
</evidence>
<organism evidence="2 3">
    <name type="scientific">Pestalotiopsis fici (strain W106-1 / CGMCC3.15140)</name>
    <dbReference type="NCBI Taxonomy" id="1229662"/>
    <lineage>
        <taxon>Eukaryota</taxon>
        <taxon>Fungi</taxon>
        <taxon>Dikarya</taxon>
        <taxon>Ascomycota</taxon>
        <taxon>Pezizomycotina</taxon>
        <taxon>Sordariomycetes</taxon>
        <taxon>Xylariomycetidae</taxon>
        <taxon>Amphisphaeriales</taxon>
        <taxon>Sporocadaceae</taxon>
        <taxon>Pestalotiopsis</taxon>
    </lineage>
</organism>
<dbReference type="PANTHER" id="PTHR24148">
    <property type="entry name" value="ANKYRIN REPEAT DOMAIN-CONTAINING PROTEIN 39 HOMOLOG-RELATED"/>
    <property type="match status" value="1"/>
</dbReference>